<evidence type="ECO:0000256" key="2">
    <source>
        <dbReference type="SAM" id="SignalP"/>
    </source>
</evidence>
<dbReference type="EMBL" id="JAHWGI010000033">
    <property type="protein sequence ID" value="KAK3908253.1"/>
    <property type="molecule type" value="Genomic_DNA"/>
</dbReference>
<name>A0AAE1L6D6_9NEOP</name>
<gene>
    <name evidence="3" type="ORF">KUF71_018766</name>
</gene>
<keyword evidence="2" id="KW-0732">Signal</keyword>
<evidence type="ECO:0000256" key="1">
    <source>
        <dbReference type="SAM" id="MobiDB-lite"/>
    </source>
</evidence>
<accession>A0AAE1L6D6</accession>
<evidence type="ECO:0000313" key="4">
    <source>
        <dbReference type="Proteomes" id="UP001219518"/>
    </source>
</evidence>
<organism evidence="3 4">
    <name type="scientific">Frankliniella fusca</name>
    <dbReference type="NCBI Taxonomy" id="407009"/>
    <lineage>
        <taxon>Eukaryota</taxon>
        <taxon>Metazoa</taxon>
        <taxon>Ecdysozoa</taxon>
        <taxon>Arthropoda</taxon>
        <taxon>Hexapoda</taxon>
        <taxon>Insecta</taxon>
        <taxon>Pterygota</taxon>
        <taxon>Neoptera</taxon>
        <taxon>Paraneoptera</taxon>
        <taxon>Thysanoptera</taxon>
        <taxon>Terebrantia</taxon>
        <taxon>Thripoidea</taxon>
        <taxon>Thripidae</taxon>
        <taxon>Frankliniella</taxon>
    </lineage>
</organism>
<dbReference type="AlphaFoldDB" id="A0AAE1L6D6"/>
<feature type="signal peptide" evidence="2">
    <location>
        <begin position="1"/>
        <end position="22"/>
    </location>
</feature>
<reference evidence="3" key="2">
    <citation type="journal article" date="2023" name="BMC Genomics">
        <title>Pest status, molecular evolution, and epigenetic factors derived from the genome assembly of Frankliniella fusca, a thysanopteran phytovirus vector.</title>
        <authorList>
            <person name="Catto M.A."/>
            <person name="Labadie P.E."/>
            <person name="Jacobson A.L."/>
            <person name="Kennedy G.G."/>
            <person name="Srinivasan R."/>
            <person name="Hunt B.G."/>
        </authorList>
    </citation>
    <scope>NUCLEOTIDE SEQUENCE</scope>
    <source>
        <strain evidence="3">PL_HMW_Pooled</strain>
    </source>
</reference>
<comment type="caution">
    <text evidence="3">The sequence shown here is derived from an EMBL/GenBank/DDBJ whole genome shotgun (WGS) entry which is preliminary data.</text>
</comment>
<dbReference type="Proteomes" id="UP001219518">
    <property type="component" value="Unassembled WGS sequence"/>
</dbReference>
<feature type="region of interest" description="Disordered" evidence="1">
    <location>
        <begin position="168"/>
        <end position="211"/>
    </location>
</feature>
<proteinExistence type="predicted"/>
<feature type="chain" id="PRO_5042089902" evidence="2">
    <location>
        <begin position="23"/>
        <end position="382"/>
    </location>
</feature>
<feature type="compositionally biased region" description="Low complexity" evidence="1">
    <location>
        <begin position="188"/>
        <end position="211"/>
    </location>
</feature>
<reference evidence="3" key="1">
    <citation type="submission" date="2021-07" db="EMBL/GenBank/DDBJ databases">
        <authorList>
            <person name="Catto M.A."/>
            <person name="Jacobson A."/>
            <person name="Kennedy G."/>
            <person name="Labadie P."/>
            <person name="Hunt B.G."/>
            <person name="Srinivasan R."/>
        </authorList>
    </citation>
    <scope>NUCLEOTIDE SEQUENCE</scope>
    <source>
        <strain evidence="3">PL_HMW_Pooled</strain>
        <tissue evidence="3">Head</tissue>
    </source>
</reference>
<feature type="region of interest" description="Disordered" evidence="1">
    <location>
        <begin position="264"/>
        <end position="321"/>
    </location>
</feature>
<sequence>MAVSRCSVCILLLAALTAPGAPAPTPPHSGVGASEETPVEVPVKVLVEAPVETPAEAPVEAPVEVPVEVPVEAPVQAPVEVPVECVPAREDRDAMLCRPVRRGQEGRSRSPRRFLGRIGFLTGLHLGGAISSSGSLSASHSLNVFGKVMNTALSVSYGPNGYYQAPGGVGGGRPPLGPGNPGFGGFGDDPNAGGAASPPTSSTTSAVAMVSPDKGSEASAVAAGTLSRGSAAAARPGIARLEADQDDGVTPQNRLPVAEDIQPAQTQDAEPAPVHEQVNEGAAGAGDSSEDMVGEEPLPSPPPPPPAFASGSGAGVQLTSQRRAQLEAVARVRAGAAPDAVEQHRLFLQHHNKHVAALSQHHAQYNGDVSRVAVLSRARARA</sequence>
<feature type="compositionally biased region" description="Pro residues" evidence="1">
    <location>
        <begin position="298"/>
        <end position="307"/>
    </location>
</feature>
<keyword evidence="4" id="KW-1185">Reference proteome</keyword>
<evidence type="ECO:0000313" key="3">
    <source>
        <dbReference type="EMBL" id="KAK3908253.1"/>
    </source>
</evidence>
<protein>
    <submittedName>
        <fullName evidence="3">Transcription factor IWS1</fullName>
    </submittedName>
</protein>
<feature type="compositionally biased region" description="Gly residues" evidence="1">
    <location>
        <begin position="168"/>
        <end position="187"/>
    </location>
</feature>